<dbReference type="RefSeq" id="XP_044663441.1">
    <property type="nucleotide sequence ID" value="XM_044807506.1"/>
</dbReference>
<accession>A0A9P3CQJ9</accession>
<dbReference type="OrthoDB" id="10403263at2759"/>
<name>A0A9P3CQJ9_9PEZI</name>
<dbReference type="AlphaFoldDB" id="A0A9P3CQJ9"/>
<sequence>MSTTARLFRTARLGCDVKDFSLRLATKQAARSSTYFRSVPGVGEQRATSVAHPSNRTDKLRRQNTQLGHKRDSAKTHHSNFIHEKGRKYDFFEYYLQKQFPLKRLRLSPWIASWTAEPETLPPQLYADPLRILNDAAANPKLVKLCLQTFVAQVHRDHGNAPEARELYRSAKTGTRALLWFLQDAFERVDMTLDVMWSEILVHCLVAEGEAYKALYKWMTVDYTPKYVEIWEAKEQNRWRGTLLYLTLNSIAYWAKDASTGLNDSLLYFDHIWNTYDTSHRILKAQSGNQLISWLTSCDTSKVDVAAIERHIDRSKLWYHEGSVAYSWVRARVLLNHPHGPLPEPALETLLHVDANREDFFRTGDGPFNQAITRTIARAAQALSEMGRQSDARHLLAIGRNRLPSYFAGRGLPAKTEFASQAVHELLSSDLAGTNREFTRRARLVQENAGARRTSRMINDLRS</sequence>
<protein>
    <submittedName>
        <fullName evidence="1">Uncharacterized protein</fullName>
    </submittedName>
</protein>
<dbReference type="GeneID" id="68297572"/>
<dbReference type="EMBL" id="BOLY01000008">
    <property type="protein sequence ID" value="GIZ48954.1"/>
    <property type="molecule type" value="Genomic_DNA"/>
</dbReference>
<reference evidence="1 2" key="1">
    <citation type="submission" date="2021-01" db="EMBL/GenBank/DDBJ databases">
        <title>Cercospora kikuchii MAFF 305040 whole genome shotgun sequence.</title>
        <authorList>
            <person name="Kashiwa T."/>
            <person name="Suzuki T."/>
        </authorList>
    </citation>
    <scope>NUCLEOTIDE SEQUENCE [LARGE SCALE GENOMIC DNA]</scope>
    <source>
        <strain evidence="1 2">MAFF 305040</strain>
    </source>
</reference>
<evidence type="ECO:0000313" key="2">
    <source>
        <dbReference type="Proteomes" id="UP000825890"/>
    </source>
</evidence>
<proteinExistence type="predicted"/>
<gene>
    <name evidence="1" type="ORF">CKM354_001199700</name>
</gene>
<keyword evidence="2" id="KW-1185">Reference proteome</keyword>
<comment type="caution">
    <text evidence="1">The sequence shown here is derived from an EMBL/GenBank/DDBJ whole genome shotgun (WGS) entry which is preliminary data.</text>
</comment>
<dbReference type="Proteomes" id="UP000825890">
    <property type="component" value="Unassembled WGS sequence"/>
</dbReference>
<evidence type="ECO:0000313" key="1">
    <source>
        <dbReference type="EMBL" id="GIZ48954.1"/>
    </source>
</evidence>
<organism evidence="1 2">
    <name type="scientific">Cercospora kikuchii</name>
    <dbReference type="NCBI Taxonomy" id="84275"/>
    <lineage>
        <taxon>Eukaryota</taxon>
        <taxon>Fungi</taxon>
        <taxon>Dikarya</taxon>
        <taxon>Ascomycota</taxon>
        <taxon>Pezizomycotina</taxon>
        <taxon>Dothideomycetes</taxon>
        <taxon>Dothideomycetidae</taxon>
        <taxon>Mycosphaerellales</taxon>
        <taxon>Mycosphaerellaceae</taxon>
        <taxon>Cercospora</taxon>
    </lineage>
</organism>